<protein>
    <submittedName>
        <fullName evidence="2">Uncharacterized protein</fullName>
    </submittedName>
</protein>
<name>A0A7R8ZUU0_9CRUS</name>
<reference evidence="2" key="1">
    <citation type="submission" date="2020-11" db="EMBL/GenBank/DDBJ databases">
        <authorList>
            <person name="Tran Van P."/>
        </authorList>
    </citation>
    <scope>NUCLEOTIDE SEQUENCE</scope>
</reference>
<evidence type="ECO:0000256" key="1">
    <source>
        <dbReference type="SAM" id="MobiDB-lite"/>
    </source>
</evidence>
<proteinExistence type="predicted"/>
<feature type="compositionally biased region" description="Basic and acidic residues" evidence="1">
    <location>
        <begin position="16"/>
        <end position="26"/>
    </location>
</feature>
<dbReference type="EMBL" id="OB686889">
    <property type="protein sequence ID" value="CAD7237333.1"/>
    <property type="molecule type" value="Genomic_DNA"/>
</dbReference>
<sequence length="76" mass="8187">MGLRRGVVSHRPLLSNEDRGSGCGMDRNRGFEARPCVELDPDGEGSVLDLVQVPHWGMACFTQGGLRFSQGGLGFP</sequence>
<organism evidence="2">
    <name type="scientific">Cyprideis torosa</name>
    <dbReference type="NCBI Taxonomy" id="163714"/>
    <lineage>
        <taxon>Eukaryota</taxon>
        <taxon>Metazoa</taxon>
        <taxon>Ecdysozoa</taxon>
        <taxon>Arthropoda</taxon>
        <taxon>Crustacea</taxon>
        <taxon>Oligostraca</taxon>
        <taxon>Ostracoda</taxon>
        <taxon>Podocopa</taxon>
        <taxon>Podocopida</taxon>
        <taxon>Cytherocopina</taxon>
        <taxon>Cytheroidea</taxon>
        <taxon>Cytherideidae</taxon>
        <taxon>Cyprideis</taxon>
    </lineage>
</organism>
<accession>A0A7R8ZUU0</accession>
<gene>
    <name evidence="2" type="ORF">CTOB1V02_LOCUS15148</name>
</gene>
<feature type="region of interest" description="Disordered" evidence="1">
    <location>
        <begin position="1"/>
        <end position="26"/>
    </location>
</feature>
<dbReference type="AlphaFoldDB" id="A0A7R8ZUU0"/>
<evidence type="ECO:0000313" key="2">
    <source>
        <dbReference type="EMBL" id="CAD7237333.1"/>
    </source>
</evidence>